<dbReference type="Gene3D" id="1.20.120.450">
    <property type="entry name" value="dinb family like domain"/>
    <property type="match status" value="1"/>
</dbReference>
<feature type="binding site" evidence="3">
    <location>
        <position position="137"/>
    </location>
    <ligand>
        <name>a divalent metal cation</name>
        <dbReference type="ChEBI" id="CHEBI:60240"/>
    </ligand>
</feature>
<evidence type="ECO:0000313" key="4">
    <source>
        <dbReference type="EMBL" id="OAN59539.1"/>
    </source>
</evidence>
<feature type="binding site" evidence="3">
    <location>
        <position position="133"/>
    </location>
    <ligand>
        <name>a divalent metal cation</name>
        <dbReference type="ChEBI" id="CHEBI:60240"/>
    </ligand>
</feature>
<feature type="binding site" evidence="3">
    <location>
        <position position="49"/>
    </location>
    <ligand>
        <name>a divalent metal cation</name>
        <dbReference type="ChEBI" id="CHEBI:60240"/>
    </ligand>
</feature>
<dbReference type="InterPro" id="IPR034660">
    <property type="entry name" value="DinB/YfiT-like"/>
</dbReference>
<reference evidence="4 5" key="1">
    <citation type="submission" date="2016-04" db="EMBL/GenBank/DDBJ databases">
        <title>Draft genome sequence of freshwater magnetotactic bacteria Magnetospirillum marisnigri SP-1 and Magnetospirillum moscoviense BB-1.</title>
        <authorList>
            <person name="Koziaeva V."/>
            <person name="Dziuba M.V."/>
            <person name="Ivanov T.M."/>
            <person name="Kuznetsov B."/>
            <person name="Grouzdev D.S."/>
        </authorList>
    </citation>
    <scope>NUCLEOTIDE SEQUENCE [LARGE SCALE GENOMIC DNA]</scope>
    <source>
        <strain evidence="4 5">BB-1</strain>
    </source>
</reference>
<evidence type="ECO:0000256" key="1">
    <source>
        <dbReference type="ARBA" id="ARBA00008635"/>
    </source>
</evidence>
<dbReference type="RefSeq" id="WP_068497465.1">
    <property type="nucleotide sequence ID" value="NZ_LWQU01000065.1"/>
</dbReference>
<dbReference type="AlphaFoldDB" id="A0A178N097"/>
<protein>
    <recommendedName>
        <fullName evidence="6">Damage-inducible protein DinB</fullName>
    </recommendedName>
</protein>
<evidence type="ECO:0000256" key="2">
    <source>
        <dbReference type="ARBA" id="ARBA00022723"/>
    </source>
</evidence>
<dbReference type="OrthoDB" id="9807509at2"/>
<evidence type="ECO:0000256" key="3">
    <source>
        <dbReference type="PIRSR" id="PIRSR607837-1"/>
    </source>
</evidence>
<evidence type="ECO:0008006" key="6">
    <source>
        <dbReference type="Google" id="ProtNLM"/>
    </source>
</evidence>
<proteinExistence type="inferred from homology"/>
<dbReference type="PANTHER" id="PTHR37302">
    <property type="entry name" value="SLR1116 PROTEIN"/>
    <property type="match status" value="1"/>
</dbReference>
<dbReference type="GO" id="GO:0046872">
    <property type="term" value="F:metal ion binding"/>
    <property type="evidence" value="ECO:0007669"/>
    <property type="project" value="UniProtKB-KW"/>
</dbReference>
<dbReference type="InterPro" id="IPR007837">
    <property type="entry name" value="DinB"/>
</dbReference>
<evidence type="ECO:0000313" key="5">
    <source>
        <dbReference type="Proteomes" id="UP000078543"/>
    </source>
</evidence>
<dbReference type="PANTHER" id="PTHR37302:SF1">
    <property type="entry name" value="PROTEIN DINB"/>
    <property type="match status" value="1"/>
</dbReference>
<comment type="caution">
    <text evidence="4">The sequence shown here is derived from an EMBL/GenBank/DDBJ whole genome shotgun (WGS) entry which is preliminary data.</text>
</comment>
<name>A0A178N097_9PROT</name>
<dbReference type="Proteomes" id="UP000078543">
    <property type="component" value="Unassembled WGS sequence"/>
</dbReference>
<comment type="similarity">
    <text evidence="1">Belongs to the DinB family.</text>
</comment>
<keyword evidence="2 3" id="KW-0479">Metal-binding</keyword>
<gene>
    <name evidence="4" type="ORF">A6A05_07305</name>
</gene>
<keyword evidence="5" id="KW-1185">Reference proteome</keyword>
<organism evidence="4 5">
    <name type="scientific">Magnetospirillum moscoviense</name>
    <dbReference type="NCBI Taxonomy" id="1437059"/>
    <lineage>
        <taxon>Bacteria</taxon>
        <taxon>Pseudomonadati</taxon>
        <taxon>Pseudomonadota</taxon>
        <taxon>Alphaproteobacteria</taxon>
        <taxon>Rhodospirillales</taxon>
        <taxon>Rhodospirillaceae</taxon>
        <taxon>Magnetospirillum</taxon>
    </lineage>
</organism>
<dbReference type="EMBL" id="LWQU01000065">
    <property type="protein sequence ID" value="OAN59539.1"/>
    <property type="molecule type" value="Genomic_DNA"/>
</dbReference>
<dbReference type="Pfam" id="PF05163">
    <property type="entry name" value="DinB"/>
    <property type="match status" value="1"/>
</dbReference>
<sequence>MDHGTLQRLARYNQWANGRLYAACGQLGQDELARERPSYFGSILATLNHILLADRVWMGRFEGQPAQGIVSLGQILHPDFSGLKEARDEFDRHIVAWCDGLSGDLARPLAYRTIAGVAAETPLNWSLFHFFNHQTHHRGQVHGLLSHAGIEPPPLDLIYHLREA</sequence>
<accession>A0A178N097</accession>
<dbReference type="SUPFAM" id="SSF109854">
    <property type="entry name" value="DinB/YfiT-like putative metalloenzymes"/>
    <property type="match status" value="1"/>
</dbReference>